<protein>
    <submittedName>
        <fullName evidence="1">Uncharacterized protein</fullName>
    </submittedName>
</protein>
<accession>A0A450UP80</accession>
<evidence type="ECO:0000313" key="1">
    <source>
        <dbReference type="EMBL" id="VFJ94348.1"/>
    </source>
</evidence>
<gene>
    <name evidence="1" type="ORF">BECKLFY1418A_GA0070994_103912</name>
</gene>
<dbReference type="AlphaFoldDB" id="A0A450UP80"/>
<proteinExistence type="predicted"/>
<dbReference type="EMBL" id="CAADFH010000039">
    <property type="protein sequence ID" value="VFJ94348.1"/>
    <property type="molecule type" value="Genomic_DNA"/>
</dbReference>
<organism evidence="1">
    <name type="scientific">Candidatus Kentrum sp. LFY</name>
    <dbReference type="NCBI Taxonomy" id="2126342"/>
    <lineage>
        <taxon>Bacteria</taxon>
        <taxon>Pseudomonadati</taxon>
        <taxon>Pseudomonadota</taxon>
        <taxon>Gammaproteobacteria</taxon>
        <taxon>Candidatus Kentrum</taxon>
    </lineage>
</organism>
<reference evidence="1" key="1">
    <citation type="submission" date="2019-02" db="EMBL/GenBank/DDBJ databases">
        <authorList>
            <person name="Gruber-Vodicka R. H."/>
            <person name="Seah K. B. B."/>
        </authorList>
    </citation>
    <scope>NUCLEOTIDE SEQUENCE</scope>
    <source>
        <strain evidence="1">BECK_M6</strain>
    </source>
</reference>
<sequence length="141" mass="16153">MKCIHVIPRDAILNLCFLSIPDGGYGNSKSDCLTGKWMITIQSQFPSCNSVYNHCHLFTTFVFKYSFSTDLLIFKRNISDIIGKSESRIILTKTLIGIKSYMYGFSDFMALQIAFNLFKQNIISTMYITNGYVRAFKHIIC</sequence>
<name>A0A450UP80_9GAMM</name>